<keyword evidence="1" id="KW-1133">Transmembrane helix</keyword>
<evidence type="ECO:0000256" key="1">
    <source>
        <dbReference type="SAM" id="Phobius"/>
    </source>
</evidence>
<dbReference type="AlphaFoldDB" id="A0A974C2F5"/>
<reference evidence="3" key="1">
    <citation type="journal article" date="2016" name="Nature">
        <title>Genome evolution in the allotetraploid frog Xenopus laevis.</title>
        <authorList>
            <person name="Session A.M."/>
            <person name="Uno Y."/>
            <person name="Kwon T."/>
            <person name="Chapman J.A."/>
            <person name="Toyoda A."/>
            <person name="Takahashi S."/>
            <person name="Fukui A."/>
            <person name="Hikosaka A."/>
            <person name="Suzuki A."/>
            <person name="Kondo M."/>
            <person name="van Heeringen S.J."/>
            <person name="Quigley I."/>
            <person name="Heinz S."/>
            <person name="Ogino H."/>
            <person name="Ochi H."/>
            <person name="Hellsten U."/>
            <person name="Lyons J.B."/>
            <person name="Simakov O."/>
            <person name="Putnam N."/>
            <person name="Stites J."/>
            <person name="Kuroki Y."/>
            <person name="Tanaka T."/>
            <person name="Michiue T."/>
            <person name="Watanabe M."/>
            <person name="Bogdanovic O."/>
            <person name="Lister R."/>
            <person name="Georgiou G."/>
            <person name="Paranjpe S.S."/>
            <person name="van Kruijsbergen I."/>
            <person name="Shu S."/>
            <person name="Carlson J."/>
            <person name="Kinoshita T."/>
            <person name="Ohta Y."/>
            <person name="Mawaribuchi S."/>
            <person name="Jenkins J."/>
            <person name="Grimwood J."/>
            <person name="Schmutz J."/>
            <person name="Mitros T."/>
            <person name="Mozaffari S.V."/>
            <person name="Suzuki Y."/>
            <person name="Haramoto Y."/>
            <person name="Yamamoto T.S."/>
            <person name="Takagi C."/>
            <person name="Heald R."/>
            <person name="Miller K."/>
            <person name="Haudenschild C."/>
            <person name="Kitzman J."/>
            <person name="Nakayama T."/>
            <person name="Izutsu Y."/>
            <person name="Robert J."/>
            <person name="Fortriede J."/>
            <person name="Burns K."/>
            <person name="Lotay V."/>
            <person name="Karimi K."/>
            <person name="Yasuoka Y."/>
            <person name="Dichmann D.S."/>
            <person name="Flajnik M.F."/>
            <person name="Houston D.W."/>
            <person name="Shendure J."/>
            <person name="DuPasquier L."/>
            <person name="Vize P.D."/>
            <person name="Zorn A.M."/>
            <person name="Ito M."/>
            <person name="Marcotte E.M."/>
            <person name="Wallingford J.B."/>
            <person name="Ito Y."/>
            <person name="Asashima M."/>
            <person name="Ueno N."/>
            <person name="Matsuda Y."/>
            <person name="Veenstra G.J."/>
            <person name="Fujiyama A."/>
            <person name="Harland R.M."/>
            <person name="Taira M."/>
            <person name="Rokhsar D.S."/>
        </authorList>
    </citation>
    <scope>NUCLEOTIDE SEQUENCE [LARGE SCALE GENOMIC DNA]</scope>
    <source>
        <strain evidence="3">J</strain>
    </source>
</reference>
<protein>
    <submittedName>
        <fullName evidence="2">Uncharacterized protein</fullName>
    </submittedName>
</protein>
<evidence type="ECO:0000313" key="3">
    <source>
        <dbReference type="Proteomes" id="UP000694892"/>
    </source>
</evidence>
<evidence type="ECO:0000313" key="2">
    <source>
        <dbReference type="EMBL" id="OCT65317.1"/>
    </source>
</evidence>
<keyword evidence="1" id="KW-0812">Transmembrane</keyword>
<organism evidence="2 3">
    <name type="scientific">Xenopus laevis</name>
    <name type="common">African clawed frog</name>
    <dbReference type="NCBI Taxonomy" id="8355"/>
    <lineage>
        <taxon>Eukaryota</taxon>
        <taxon>Metazoa</taxon>
        <taxon>Chordata</taxon>
        <taxon>Craniata</taxon>
        <taxon>Vertebrata</taxon>
        <taxon>Euteleostomi</taxon>
        <taxon>Amphibia</taxon>
        <taxon>Batrachia</taxon>
        <taxon>Anura</taxon>
        <taxon>Pipoidea</taxon>
        <taxon>Pipidae</taxon>
        <taxon>Xenopodinae</taxon>
        <taxon>Xenopus</taxon>
        <taxon>Xenopus</taxon>
    </lineage>
</organism>
<accession>A0A974C2F5</accession>
<dbReference type="Proteomes" id="UP000694892">
    <property type="component" value="Chromosome 8S"/>
</dbReference>
<feature type="transmembrane region" description="Helical" evidence="1">
    <location>
        <begin position="55"/>
        <end position="77"/>
    </location>
</feature>
<keyword evidence="1" id="KW-0472">Membrane</keyword>
<sequence length="78" mass="8632">MVYIGKIPHERTCSGRIFKTFSCSYNISLCQDASTKSVSYGVHQTLACTSDSVDLAFLFSSCSFYIFILCNVIQAILS</sequence>
<dbReference type="EMBL" id="CM004481">
    <property type="protein sequence ID" value="OCT65317.1"/>
    <property type="molecule type" value="Genomic_DNA"/>
</dbReference>
<name>A0A974C2F5_XENLA</name>
<proteinExistence type="predicted"/>
<gene>
    <name evidence="2" type="ORF">XELAEV_18041557mg</name>
</gene>